<sequence>METIIGTVLGALIAGGAMLLNAIISSKNERDRQNQADARRLLEKELNDLSMLYEDVLHISDRLIRNKGRDTEDQLEKFYKLEIKLRLHSTEEIRKVFKEVRSSISLMVGELPPPPEEFIPKFEEDHEKKWRLQKRKEWEVERDKKAGEHMPECWKKHSELAVLLKEDLSSKKVKGER</sequence>
<reference evidence="1 2" key="1">
    <citation type="journal article" date="2011" name="Int. J. Syst. Evol. Microbiol.">
        <title>Zhongshania antarctica gen. nov., sp. nov. and Zhongshania guokunii sp. nov., gammaproteobacteria respectively isolated from coastal attached (fast) ice and surface seawater of the Antarctic.</title>
        <authorList>
            <person name="Li H.J."/>
            <person name="Zhang X.Y."/>
            <person name="Chen C.X."/>
            <person name="Zhang Y.J."/>
            <person name="Gao Z.M."/>
            <person name="Yu Y."/>
            <person name="Chen X.L."/>
            <person name="Chen B."/>
            <person name="Zhang Y.Z."/>
        </authorList>
    </citation>
    <scope>NUCLEOTIDE SEQUENCE [LARGE SCALE GENOMIC DNA]</scope>
    <source>
        <strain evidence="1 2">ZS6-22T</strain>
    </source>
</reference>
<gene>
    <name evidence="1" type="ORF">AB4876_04480</name>
</gene>
<keyword evidence="2" id="KW-1185">Reference proteome</keyword>
<evidence type="ECO:0000313" key="2">
    <source>
        <dbReference type="Proteomes" id="UP001557485"/>
    </source>
</evidence>
<dbReference type="EMBL" id="JBFRYA010000003">
    <property type="protein sequence ID" value="MEX1668155.1"/>
    <property type="molecule type" value="Genomic_DNA"/>
</dbReference>
<comment type="caution">
    <text evidence="1">The sequence shown here is derived from an EMBL/GenBank/DDBJ whole genome shotgun (WGS) entry which is preliminary data.</text>
</comment>
<proteinExistence type="predicted"/>
<accession>A0ABV3U3A3</accession>
<organism evidence="1 2">
    <name type="scientific">Zhongshania guokunii</name>
    <dbReference type="NCBI Taxonomy" id="641783"/>
    <lineage>
        <taxon>Bacteria</taxon>
        <taxon>Pseudomonadati</taxon>
        <taxon>Pseudomonadota</taxon>
        <taxon>Gammaproteobacteria</taxon>
        <taxon>Cellvibrionales</taxon>
        <taxon>Spongiibacteraceae</taxon>
        <taxon>Zhongshania</taxon>
    </lineage>
</organism>
<dbReference type="RefSeq" id="WP_368380451.1">
    <property type="nucleotide sequence ID" value="NZ_JBFRYA010000003.1"/>
</dbReference>
<protein>
    <submittedName>
        <fullName evidence="1">Uncharacterized protein</fullName>
    </submittedName>
</protein>
<dbReference type="Proteomes" id="UP001557485">
    <property type="component" value="Unassembled WGS sequence"/>
</dbReference>
<evidence type="ECO:0000313" key="1">
    <source>
        <dbReference type="EMBL" id="MEX1668155.1"/>
    </source>
</evidence>
<name>A0ABV3U3A3_9GAMM</name>